<dbReference type="Gene3D" id="3.90.1170.20">
    <property type="entry name" value="Quinolinate phosphoribosyl transferase, N-terminal domain"/>
    <property type="match status" value="1"/>
</dbReference>
<evidence type="ECO:0000256" key="5">
    <source>
        <dbReference type="ARBA" id="ARBA00011944"/>
    </source>
</evidence>
<dbReference type="SUPFAM" id="SSF51690">
    <property type="entry name" value="Nicotinate/Quinolinate PRTase C-terminal domain-like"/>
    <property type="match status" value="1"/>
</dbReference>
<dbReference type="KEGG" id="eah:FA04_04115"/>
<organism evidence="15 17">
    <name type="scientific">Ensifer adhaerens</name>
    <name type="common">Sinorhizobium morelense</name>
    <dbReference type="NCBI Taxonomy" id="106592"/>
    <lineage>
        <taxon>Bacteria</taxon>
        <taxon>Pseudomonadati</taxon>
        <taxon>Pseudomonadota</taxon>
        <taxon>Alphaproteobacteria</taxon>
        <taxon>Hyphomicrobiales</taxon>
        <taxon>Rhizobiaceae</taxon>
        <taxon>Sinorhizobium/Ensifer group</taxon>
        <taxon>Ensifer</taxon>
    </lineage>
</organism>
<evidence type="ECO:0000259" key="13">
    <source>
        <dbReference type="Pfam" id="PF01729"/>
    </source>
</evidence>
<dbReference type="GO" id="GO:0004514">
    <property type="term" value="F:nicotinate-nucleotide diphosphorylase (carboxylating) activity"/>
    <property type="evidence" value="ECO:0007669"/>
    <property type="project" value="UniProtKB-EC"/>
</dbReference>
<dbReference type="InterPro" id="IPR037128">
    <property type="entry name" value="Quinolinate_PRibosylTase_N_sf"/>
</dbReference>
<dbReference type="EC" id="2.4.2.19" evidence="5"/>
<reference evidence="15" key="1">
    <citation type="submission" date="2022-06" db="EMBL/GenBank/DDBJ databases">
        <title>Physiological and biochemical characterization and genomic elucidation of a strain of the genus Ensifer adhaerens M8 that combines arsenic oxidation and chromium reduction.</title>
        <authorList>
            <person name="Li X."/>
            <person name="Yu c."/>
        </authorList>
    </citation>
    <scope>NUCLEOTIDE SEQUENCE</scope>
    <source>
        <strain evidence="15">M8</strain>
    </source>
</reference>
<dbReference type="InterPro" id="IPR004393">
    <property type="entry name" value="NadC"/>
</dbReference>
<dbReference type="Pfam" id="PF01729">
    <property type="entry name" value="QRPTase_C"/>
    <property type="match status" value="1"/>
</dbReference>
<evidence type="ECO:0000256" key="1">
    <source>
        <dbReference type="ARBA" id="ARBA00003237"/>
    </source>
</evidence>
<keyword evidence="18" id="KW-1185">Reference proteome</keyword>
<comment type="function">
    <text evidence="1">Involved in the catabolism of quinolinic acid (QA).</text>
</comment>
<gene>
    <name evidence="15" type="primary">nadC</name>
    <name evidence="15" type="ORF">NE863_03980</name>
    <name evidence="16" type="ORF">P4B07_04180</name>
</gene>
<evidence type="ECO:0000256" key="8">
    <source>
        <dbReference type="ARBA" id="ARBA00022679"/>
    </source>
</evidence>
<accession>A0A9Q9DAF6</accession>
<protein>
    <recommendedName>
        <fullName evidence="11">Probable nicotinate-nucleotide pyrophosphorylase [carboxylating]</fullName>
        <ecNumber evidence="5">2.4.2.19</ecNumber>
    </recommendedName>
    <alternativeName>
        <fullName evidence="9">Quinolinate phosphoribosyltransferase [decarboxylating]</fullName>
    </alternativeName>
</protein>
<dbReference type="Proteomes" id="UP001214094">
    <property type="component" value="Chromosome"/>
</dbReference>
<dbReference type="PANTHER" id="PTHR32179:SF3">
    <property type="entry name" value="NICOTINATE-NUCLEOTIDE PYROPHOSPHORYLASE [CARBOXYLATING]"/>
    <property type="match status" value="1"/>
</dbReference>
<dbReference type="InterPro" id="IPR027277">
    <property type="entry name" value="NadC/ModD"/>
</dbReference>
<dbReference type="InterPro" id="IPR002638">
    <property type="entry name" value="Quinolinate_PRibosylTrfase_C"/>
</dbReference>
<keyword evidence="6" id="KW-0662">Pyridine nucleotide biosynthesis</keyword>
<evidence type="ECO:0000313" key="18">
    <source>
        <dbReference type="Proteomes" id="UP001214094"/>
    </source>
</evidence>
<feature type="domain" description="Quinolinate phosphoribosyl transferase C-terminal" evidence="13">
    <location>
        <begin position="118"/>
        <end position="297"/>
    </location>
</feature>
<evidence type="ECO:0000256" key="4">
    <source>
        <dbReference type="ARBA" id="ARBA00011218"/>
    </source>
</evidence>
<dbReference type="GO" id="GO:0009435">
    <property type="term" value="P:NAD+ biosynthetic process"/>
    <property type="evidence" value="ECO:0007669"/>
    <property type="project" value="InterPro"/>
</dbReference>
<comment type="catalytic activity">
    <reaction evidence="10">
        <text>nicotinate beta-D-ribonucleotide + CO2 + diphosphate = quinolinate + 5-phospho-alpha-D-ribose 1-diphosphate + 2 H(+)</text>
        <dbReference type="Rhea" id="RHEA:12733"/>
        <dbReference type="ChEBI" id="CHEBI:15378"/>
        <dbReference type="ChEBI" id="CHEBI:16526"/>
        <dbReference type="ChEBI" id="CHEBI:29959"/>
        <dbReference type="ChEBI" id="CHEBI:33019"/>
        <dbReference type="ChEBI" id="CHEBI:57502"/>
        <dbReference type="ChEBI" id="CHEBI:58017"/>
        <dbReference type="EC" id="2.4.2.19"/>
    </reaction>
</comment>
<dbReference type="PIRSF" id="PIRSF006250">
    <property type="entry name" value="NadC_ModD"/>
    <property type="match status" value="1"/>
</dbReference>
<evidence type="ECO:0000256" key="12">
    <source>
        <dbReference type="PIRNR" id="PIRNR006250"/>
    </source>
</evidence>
<keyword evidence="8 12" id="KW-0808">Transferase</keyword>
<evidence type="ECO:0000256" key="6">
    <source>
        <dbReference type="ARBA" id="ARBA00022642"/>
    </source>
</evidence>
<dbReference type="InterPro" id="IPR013785">
    <property type="entry name" value="Aldolase_TIM"/>
</dbReference>
<dbReference type="NCBIfam" id="TIGR00078">
    <property type="entry name" value="nadC"/>
    <property type="match status" value="1"/>
</dbReference>
<dbReference type="GeneID" id="29516743"/>
<evidence type="ECO:0000313" key="16">
    <source>
        <dbReference type="EMBL" id="WFP91584.1"/>
    </source>
</evidence>
<evidence type="ECO:0000256" key="9">
    <source>
        <dbReference type="ARBA" id="ARBA00033102"/>
    </source>
</evidence>
<evidence type="ECO:0000256" key="2">
    <source>
        <dbReference type="ARBA" id="ARBA00004893"/>
    </source>
</evidence>
<dbReference type="InterPro" id="IPR022412">
    <property type="entry name" value="Quinolinate_PRibosylTrfase_N"/>
</dbReference>
<dbReference type="GO" id="GO:0034213">
    <property type="term" value="P:quinolinate catabolic process"/>
    <property type="evidence" value="ECO:0007669"/>
    <property type="project" value="TreeGrafter"/>
</dbReference>
<reference evidence="16 18" key="2">
    <citation type="submission" date="2023-03" db="EMBL/GenBank/DDBJ databases">
        <title>Comparative genome and transcriptome analysis combination mining strategies for increasing vitamin B12 production of Ensifer adhaerens strain.</title>
        <authorList>
            <person name="Yongheng L."/>
        </authorList>
    </citation>
    <scope>NUCLEOTIDE SEQUENCE [LARGE SCALE GENOMIC DNA]</scope>
    <source>
        <strain evidence="16 18">Casida A-T305</strain>
    </source>
</reference>
<dbReference type="Pfam" id="PF02749">
    <property type="entry name" value="QRPTase_N"/>
    <property type="match status" value="1"/>
</dbReference>
<comment type="similarity">
    <text evidence="3 12">Belongs to the NadC/ModD family.</text>
</comment>
<evidence type="ECO:0000256" key="3">
    <source>
        <dbReference type="ARBA" id="ARBA00009400"/>
    </source>
</evidence>
<dbReference type="FunFam" id="3.20.20.70:FF:000030">
    <property type="entry name" value="Nicotinate-nucleotide pyrophosphorylase, carboxylating"/>
    <property type="match status" value="1"/>
</dbReference>
<dbReference type="CDD" id="cd01572">
    <property type="entry name" value="QPRTase"/>
    <property type="match status" value="1"/>
</dbReference>
<evidence type="ECO:0000313" key="17">
    <source>
        <dbReference type="Proteomes" id="UP001055460"/>
    </source>
</evidence>
<dbReference type="Proteomes" id="UP001055460">
    <property type="component" value="Chromosome"/>
</dbReference>
<comment type="pathway">
    <text evidence="2">Cofactor biosynthesis; NAD(+) biosynthesis; nicotinate D-ribonucleotide from quinolinate: step 1/1.</text>
</comment>
<evidence type="ECO:0000313" key="15">
    <source>
        <dbReference type="EMBL" id="USJ24159.1"/>
    </source>
</evidence>
<dbReference type="GO" id="GO:0005737">
    <property type="term" value="C:cytoplasm"/>
    <property type="evidence" value="ECO:0007669"/>
    <property type="project" value="TreeGrafter"/>
</dbReference>
<dbReference type="SUPFAM" id="SSF54675">
    <property type="entry name" value="Nicotinate/Quinolinate PRTase N-terminal domain-like"/>
    <property type="match status" value="1"/>
</dbReference>
<name>A0A9Q9DAF6_ENSAD</name>
<evidence type="ECO:0000256" key="7">
    <source>
        <dbReference type="ARBA" id="ARBA00022676"/>
    </source>
</evidence>
<proteinExistence type="inferred from homology"/>
<evidence type="ECO:0000259" key="14">
    <source>
        <dbReference type="Pfam" id="PF02749"/>
    </source>
</evidence>
<keyword evidence="7 12" id="KW-0328">Glycosyltransferase</keyword>
<dbReference type="OrthoDB" id="9782546at2"/>
<dbReference type="Gene3D" id="3.20.20.70">
    <property type="entry name" value="Aldolase class I"/>
    <property type="match status" value="1"/>
</dbReference>
<dbReference type="EMBL" id="CP098807">
    <property type="protein sequence ID" value="USJ24159.1"/>
    <property type="molecule type" value="Genomic_DNA"/>
</dbReference>
<dbReference type="InterPro" id="IPR036068">
    <property type="entry name" value="Nicotinate_pribotase-like_C"/>
</dbReference>
<dbReference type="FunFam" id="3.90.1170.20:FF:000001">
    <property type="entry name" value="Nicotinate-nucleotide diphosphorylase (Carboxylating)"/>
    <property type="match status" value="1"/>
</dbReference>
<dbReference type="EMBL" id="CP121308">
    <property type="protein sequence ID" value="WFP91584.1"/>
    <property type="molecule type" value="Genomic_DNA"/>
</dbReference>
<dbReference type="AlphaFoldDB" id="A0A9Q9DAF6"/>
<comment type="subunit">
    <text evidence="4">Hexamer formed by 3 homodimers.</text>
</comment>
<feature type="domain" description="Quinolinate phosphoribosyl transferase N-terminal" evidence="14">
    <location>
        <begin position="31"/>
        <end position="116"/>
    </location>
</feature>
<sequence>MTAALRPELPALMIEDQVRAALNEDLGRAGDITTLSTIGPELTAKAGMNVRDAGVVAGLELARAAFRLVDPSIHFEALVADGDRVAPGTAIARISGRARGLLSAERVGLNFLMHLSGIASYTAKFADEIAHTRAKVCCTRKTIPGLRALEKYAVRLGGGSNHRYGLDDAVLIKDNHIAVSGGVASAVHAARAYCGHLVKIEIEVDGLDQMREALTAQPDVILLDNMGPDLLREAVAVNRAFWQLSADAYAVDARRTRLEASGNVKIDTVRAIAESGVDYISTSKITMAAPTLDIGLDVVIER</sequence>
<evidence type="ECO:0000256" key="11">
    <source>
        <dbReference type="ARBA" id="ARBA00069173"/>
    </source>
</evidence>
<dbReference type="PANTHER" id="PTHR32179">
    <property type="entry name" value="NICOTINATE-NUCLEOTIDE PYROPHOSPHORYLASE [CARBOXYLATING]"/>
    <property type="match status" value="1"/>
</dbReference>
<evidence type="ECO:0000256" key="10">
    <source>
        <dbReference type="ARBA" id="ARBA00047445"/>
    </source>
</evidence>
<dbReference type="RefSeq" id="WP_034804039.1">
    <property type="nucleotide sequence ID" value="NZ_CAXURO020000001.1"/>
</dbReference>